<keyword evidence="1" id="KW-0472">Membrane</keyword>
<proteinExistence type="predicted"/>
<accession>A0A3S4VD25</accession>
<dbReference type="KEGG" id="rpne:NCTC8284_01222"/>
<evidence type="ECO:0000256" key="1">
    <source>
        <dbReference type="SAM" id="Phobius"/>
    </source>
</evidence>
<evidence type="ECO:0000313" key="2">
    <source>
        <dbReference type="EMBL" id="VEH66064.1"/>
    </source>
</evidence>
<organism evidence="2 3">
    <name type="scientific">Rodentibacter pneumotropicus</name>
    <dbReference type="NCBI Taxonomy" id="758"/>
    <lineage>
        <taxon>Bacteria</taxon>
        <taxon>Pseudomonadati</taxon>
        <taxon>Pseudomonadota</taxon>
        <taxon>Gammaproteobacteria</taxon>
        <taxon>Pasteurellales</taxon>
        <taxon>Pasteurellaceae</taxon>
        <taxon>Rodentibacter</taxon>
    </lineage>
</organism>
<dbReference type="AlphaFoldDB" id="A0A3S4VD25"/>
<name>A0A3S4VD25_9PAST</name>
<keyword evidence="1" id="KW-0812">Transmembrane</keyword>
<dbReference type="Proteomes" id="UP000278733">
    <property type="component" value="Chromosome"/>
</dbReference>
<protein>
    <submittedName>
        <fullName evidence="2">Uncharacterized protein</fullName>
    </submittedName>
</protein>
<feature type="transmembrane region" description="Helical" evidence="1">
    <location>
        <begin position="6"/>
        <end position="28"/>
    </location>
</feature>
<dbReference type="EMBL" id="LR134405">
    <property type="protein sequence ID" value="VEH66064.1"/>
    <property type="molecule type" value="Genomic_DNA"/>
</dbReference>
<sequence>MNIELLNMIAYAFALYSLFIIGVNKMAIKIEGLKELERNIKRYVKDTQKP</sequence>
<keyword evidence="1" id="KW-1133">Transmembrane helix</keyword>
<reference evidence="2 3" key="1">
    <citation type="submission" date="2018-12" db="EMBL/GenBank/DDBJ databases">
        <authorList>
            <consortium name="Pathogen Informatics"/>
        </authorList>
    </citation>
    <scope>NUCLEOTIDE SEQUENCE [LARGE SCALE GENOMIC DNA]</scope>
    <source>
        <strain evidence="2 3">NCTC8284</strain>
    </source>
</reference>
<evidence type="ECO:0000313" key="3">
    <source>
        <dbReference type="Proteomes" id="UP000278733"/>
    </source>
</evidence>
<gene>
    <name evidence="2" type="ORF">NCTC8284_01222</name>
</gene>